<proteinExistence type="predicted"/>
<dbReference type="Pfam" id="PF18942">
    <property type="entry name" value="DUF5689"/>
    <property type="match status" value="1"/>
</dbReference>
<protein>
    <recommendedName>
        <fullName evidence="1">DUF5689 domain-containing protein</fullName>
    </recommendedName>
</protein>
<evidence type="ECO:0000313" key="2">
    <source>
        <dbReference type="EMBL" id="BBL05393.1"/>
    </source>
</evidence>
<gene>
    <name evidence="2" type="ORF">A5CPEGH6_00310</name>
</gene>
<organism evidence="2 3">
    <name type="scientific">Alistipes dispar</name>
    <dbReference type="NCBI Taxonomy" id="2585119"/>
    <lineage>
        <taxon>Bacteria</taxon>
        <taxon>Pseudomonadati</taxon>
        <taxon>Bacteroidota</taxon>
        <taxon>Bacteroidia</taxon>
        <taxon>Bacteroidales</taxon>
        <taxon>Rikenellaceae</taxon>
        <taxon>Alistipes</taxon>
    </lineage>
</organism>
<feature type="domain" description="DUF5689" evidence="1">
    <location>
        <begin position="36"/>
        <end position="252"/>
    </location>
</feature>
<evidence type="ECO:0000313" key="3">
    <source>
        <dbReference type="Proteomes" id="UP000319374"/>
    </source>
</evidence>
<dbReference type="InterPro" id="IPR043744">
    <property type="entry name" value="DUF5689"/>
</dbReference>
<keyword evidence="3" id="KW-1185">Reference proteome</keyword>
<reference evidence="3" key="1">
    <citation type="submission" date="2019-06" db="EMBL/GenBank/DDBJ databases">
        <title>Alistipes onderdonkii subsp. vulgaris subsp. nov., Alistipes dispar sp. nov. and Alistipes communis sp. nov., isolated from human faeces, and creation of Alistipes onderdonkii subsp. onderdonkii subsp. nov.</title>
        <authorList>
            <person name="Sakamoto M."/>
            <person name="Ikeyama N."/>
            <person name="Ogata Y."/>
            <person name="Suda W."/>
            <person name="Iino T."/>
            <person name="Hattori M."/>
            <person name="Ohkuma M."/>
        </authorList>
    </citation>
    <scope>NUCLEOTIDE SEQUENCE [LARGE SCALE GENOMIC DNA]</scope>
    <source>
        <strain evidence="3">5CPEGH6</strain>
    </source>
</reference>
<dbReference type="PROSITE" id="PS51257">
    <property type="entry name" value="PROKAR_LIPOPROTEIN"/>
    <property type="match status" value="1"/>
</dbReference>
<accession>A0A4Y1WWC8</accession>
<dbReference type="AlphaFoldDB" id="A0A4Y1WWC8"/>
<sequence>MIRRATVLGALLSLAAGCCDSSFGEPDDGAQPPPRTETIAALRALYAGETFPVTGDITVEGTVTSSDRARNFYRSLCIEDGNAAIEVMAGIDQLHNDYPAGCRVTLRLEGLAVGESRGVLQAGRLPDPGSGYATDYIGSKPALDAALIRHGETLRELEPARLRIAELTPDRCGTLVRIDRLIYRPEDLSGSTWSGYKRFADDEGAEIYTYVRTYARFADEEVPAGQVSLTGILQRDETGGGRYILKLRDETDCRTL</sequence>
<dbReference type="Proteomes" id="UP000319374">
    <property type="component" value="Chromosome"/>
</dbReference>
<dbReference type="GeneID" id="98672005"/>
<dbReference type="RefSeq" id="WP_141427409.1">
    <property type="nucleotide sequence ID" value="NZ_AP019736.1"/>
</dbReference>
<evidence type="ECO:0000259" key="1">
    <source>
        <dbReference type="Pfam" id="PF18942"/>
    </source>
</evidence>
<dbReference type="OrthoDB" id="1492759at2"/>
<dbReference type="EMBL" id="AP019736">
    <property type="protein sequence ID" value="BBL05393.1"/>
    <property type="molecule type" value="Genomic_DNA"/>
</dbReference>
<dbReference type="KEGG" id="ada:A5CPEGH6_00310"/>
<name>A0A4Y1WWC8_9BACT</name>